<gene>
    <name evidence="2" type="ORF">PXEA_LOCUS15700</name>
</gene>
<feature type="region of interest" description="Disordered" evidence="1">
    <location>
        <begin position="14"/>
        <end position="38"/>
    </location>
</feature>
<name>A0A448WWV6_9PLAT</name>
<dbReference type="Proteomes" id="UP000784294">
    <property type="component" value="Unassembled WGS sequence"/>
</dbReference>
<keyword evidence="3" id="KW-1185">Reference proteome</keyword>
<proteinExistence type="predicted"/>
<feature type="compositionally biased region" description="Basic and acidic residues" evidence="1">
    <location>
        <begin position="14"/>
        <end position="33"/>
    </location>
</feature>
<dbReference type="EMBL" id="CAAALY010055491">
    <property type="protein sequence ID" value="VEL22260.1"/>
    <property type="molecule type" value="Genomic_DNA"/>
</dbReference>
<accession>A0A448WWV6</accession>
<evidence type="ECO:0000313" key="3">
    <source>
        <dbReference type="Proteomes" id="UP000784294"/>
    </source>
</evidence>
<reference evidence="2" key="1">
    <citation type="submission" date="2018-11" db="EMBL/GenBank/DDBJ databases">
        <authorList>
            <consortium name="Pathogen Informatics"/>
        </authorList>
    </citation>
    <scope>NUCLEOTIDE SEQUENCE</scope>
</reference>
<evidence type="ECO:0000313" key="2">
    <source>
        <dbReference type="EMBL" id="VEL22260.1"/>
    </source>
</evidence>
<organism evidence="2 3">
    <name type="scientific">Protopolystoma xenopodis</name>
    <dbReference type="NCBI Taxonomy" id="117903"/>
    <lineage>
        <taxon>Eukaryota</taxon>
        <taxon>Metazoa</taxon>
        <taxon>Spiralia</taxon>
        <taxon>Lophotrochozoa</taxon>
        <taxon>Platyhelminthes</taxon>
        <taxon>Monogenea</taxon>
        <taxon>Polyopisthocotylea</taxon>
        <taxon>Polystomatidea</taxon>
        <taxon>Polystomatidae</taxon>
        <taxon>Protopolystoma</taxon>
    </lineage>
</organism>
<comment type="caution">
    <text evidence="2">The sequence shown here is derived from an EMBL/GenBank/DDBJ whole genome shotgun (WGS) entry which is preliminary data.</text>
</comment>
<sequence>IWADAGHPFNRQDVCKSSECKTKDPEPPCKEETEASSTLNALELDSATLARTQHISDLEPLPGASTVSGIKTTSLTELSEKKLNIQRDASRCEGT</sequence>
<feature type="non-terminal residue" evidence="2">
    <location>
        <position position="1"/>
    </location>
</feature>
<dbReference type="AlphaFoldDB" id="A0A448WWV6"/>
<evidence type="ECO:0000256" key="1">
    <source>
        <dbReference type="SAM" id="MobiDB-lite"/>
    </source>
</evidence>
<protein>
    <submittedName>
        <fullName evidence="2">Uncharacterized protein</fullName>
    </submittedName>
</protein>